<evidence type="ECO:0000313" key="2">
    <source>
        <dbReference type="Proteomes" id="UP001251948"/>
    </source>
</evidence>
<dbReference type="EMBL" id="JAVSKO010000005">
    <property type="protein sequence ID" value="MDT3469051.1"/>
    <property type="molecule type" value="Genomic_DNA"/>
</dbReference>
<comment type="caution">
    <text evidence="1">The sequence shown here is derived from an EMBL/GenBank/DDBJ whole genome shotgun (WGS) entry which is preliminary data.</text>
</comment>
<dbReference type="AlphaFoldDB" id="A0AAJ2MV74"/>
<dbReference type="Proteomes" id="UP001251948">
    <property type="component" value="Unassembled WGS sequence"/>
</dbReference>
<accession>A0AAJ2MV74</accession>
<sequence>MADGRLSLPQIRLSRSNSASRTLPFSLLGGSIVYVQSEDGAGERVCREELWRSRKSGSWNSETGGLVSREVPLSPPTAVEIDPSARTAAAGLLRTISKDFVLAEARDYLYDDQERLVEIRKHGRGPDGMLFSQTLNCMKYDKHSRPTWSAQPTPASLRQGGEGLTCDQMDQGNALVQRYLLDDDGRMYASVRSTPPSPSMGRNVMASVRGTSGWTGVAEYIRPSERSVYGYETYAMARMDQQLGVYAINSIEGDLLPADAQPLYQDAVTRLGVKGADLRYDFVNVTIPAEVGMNGFSQLSTYPRIRSHRVAEKMRVHEVLDADSHALRRRAWASDSGPVYRQEDYDKAGRLVQVINGGVNPDVPMPEDAIAADGFDARVLQGSGKGYRVFHFDRRGRPERVLVCGKIAAGAEAGDEVHCGKGDRSVVVYQNNEVSGFLKDAYGWRDRPLAAGSPL</sequence>
<name>A0AAJ2MV74_STEMA</name>
<evidence type="ECO:0000313" key="1">
    <source>
        <dbReference type="EMBL" id="MDT3469051.1"/>
    </source>
</evidence>
<protein>
    <submittedName>
        <fullName evidence="1">Uncharacterized protein</fullName>
    </submittedName>
</protein>
<gene>
    <name evidence="1" type="ORF">ROV92_13795</name>
</gene>
<reference evidence="1" key="1">
    <citation type="submission" date="2023-07" db="EMBL/GenBank/DDBJ databases">
        <title>Comparative genomics of clinical Stenotrophomonas maltophilia isolates reveals regions of diversity which correlate with colonization and persistence in vivo.</title>
        <authorList>
            <person name="Mcdaniel M.S."/>
            <person name="Swords W.E."/>
            <person name="Sumpter N.A."/>
            <person name="Lindgren N.R."/>
            <person name="Billiot C.E."/>
        </authorList>
    </citation>
    <scope>NUCLEOTIDE SEQUENCE</scope>
    <source>
        <strain evidence="1">Ism4</strain>
    </source>
</reference>
<dbReference type="RefSeq" id="WP_197564747.1">
    <property type="nucleotide sequence ID" value="NZ_JAVSKO010000005.1"/>
</dbReference>
<proteinExistence type="predicted"/>
<organism evidence="1 2">
    <name type="scientific">Stenotrophomonas maltophilia</name>
    <name type="common">Pseudomonas maltophilia</name>
    <name type="synonym">Xanthomonas maltophilia</name>
    <dbReference type="NCBI Taxonomy" id="40324"/>
    <lineage>
        <taxon>Bacteria</taxon>
        <taxon>Pseudomonadati</taxon>
        <taxon>Pseudomonadota</taxon>
        <taxon>Gammaproteobacteria</taxon>
        <taxon>Lysobacterales</taxon>
        <taxon>Lysobacteraceae</taxon>
        <taxon>Stenotrophomonas</taxon>
        <taxon>Stenotrophomonas maltophilia group</taxon>
    </lineage>
</organism>